<evidence type="ECO:0000256" key="2">
    <source>
        <dbReference type="ARBA" id="ARBA00022676"/>
    </source>
</evidence>
<accession>A0AAU9SGR0</accession>
<dbReference type="SUPFAM" id="SSF53756">
    <property type="entry name" value="UDP-Glycosyltransferase/glycogen phosphorylase"/>
    <property type="match status" value="1"/>
</dbReference>
<name>A0AAU9SGR0_THLAR</name>
<proteinExistence type="inferred from homology"/>
<keyword evidence="5" id="KW-1185">Reference proteome</keyword>
<dbReference type="FunFam" id="3.40.50.2000:FF:000151">
    <property type="entry name" value="UDP-glycosyltransferase 76E9"/>
    <property type="match status" value="1"/>
</dbReference>
<reference evidence="4 5" key="1">
    <citation type="submission" date="2022-03" db="EMBL/GenBank/DDBJ databases">
        <authorList>
            <person name="Nunn A."/>
            <person name="Chopra R."/>
            <person name="Nunn A."/>
            <person name="Contreras Garrido A."/>
        </authorList>
    </citation>
    <scope>NUCLEOTIDE SEQUENCE [LARGE SCALE GENOMIC DNA]</scope>
</reference>
<dbReference type="Gene3D" id="3.40.50.2000">
    <property type="entry name" value="Glycogen Phosphorylase B"/>
    <property type="match status" value="2"/>
</dbReference>
<keyword evidence="2" id="KW-0328">Glycosyltransferase</keyword>
<dbReference type="CDD" id="cd03784">
    <property type="entry name" value="GT1_Gtf-like"/>
    <property type="match status" value="1"/>
</dbReference>
<evidence type="ECO:0000313" key="4">
    <source>
        <dbReference type="EMBL" id="CAH2065169.1"/>
    </source>
</evidence>
<sequence length="478" mass="54069">MEKIDVTDSSYSHTSSATWFTCGKESQQNSLVLDTEEKPARRRLVLVPVPAQGHLSLMMQLAETLHLKGFSITVAQTKFNYFSPSDDFTDFQFVTITESLPESAFKNLKPIMFLLKLNKECQVSFKLLLQQDISCVIYNEYMYFVEAAAKEFNLPNVIFSTTNATAFVYRSVFKKLYANNILAPLKDSKGQQDELVPGFHPLRYKDLPTSIFSSLENILQLYKNTVDKRTASSVIINTASCLESSSLSWLQQQLEIPVFPIGPLHMVASDPTSLLEENRNCIEWLNKKKQNSVIFVSLGSLALLEVNEVMETASGLDSSNQHFLWVIRPGSVRGSEWIEHLPEEFSKMVSSRGYIVKWAPQKEVLAHPAVGGFWSHCGWNSTLESIGEGVPMICKPFSTDQKVNARYLECVWRIGIQVEGELDRGAVERAVKRLMVGEEGEEMRKRAICLKERLRASVRDGSSSHNSLDEFIHLMRTL</sequence>
<dbReference type="FunFam" id="3.40.50.2000:FF:000040">
    <property type="entry name" value="UDP-glycosyltransferase 76C1"/>
    <property type="match status" value="1"/>
</dbReference>
<evidence type="ECO:0000256" key="3">
    <source>
        <dbReference type="ARBA" id="ARBA00022679"/>
    </source>
</evidence>
<dbReference type="PANTHER" id="PTHR11926:SF1494">
    <property type="entry name" value="FLAVONOL 3-O-GLUCOSYLTRANSFERASE UGT76E12-RELATED"/>
    <property type="match status" value="1"/>
</dbReference>
<protein>
    <recommendedName>
        <fullName evidence="6">UDP-glucose iridoid glucosyltransferase-like</fullName>
    </recommendedName>
</protein>
<dbReference type="GO" id="GO:0080044">
    <property type="term" value="F:quercetin 7-O-glucosyltransferase activity"/>
    <property type="evidence" value="ECO:0007669"/>
    <property type="project" value="UniProtKB-ARBA"/>
</dbReference>
<organism evidence="4 5">
    <name type="scientific">Thlaspi arvense</name>
    <name type="common">Field penny-cress</name>
    <dbReference type="NCBI Taxonomy" id="13288"/>
    <lineage>
        <taxon>Eukaryota</taxon>
        <taxon>Viridiplantae</taxon>
        <taxon>Streptophyta</taxon>
        <taxon>Embryophyta</taxon>
        <taxon>Tracheophyta</taxon>
        <taxon>Spermatophyta</taxon>
        <taxon>Magnoliopsida</taxon>
        <taxon>eudicotyledons</taxon>
        <taxon>Gunneridae</taxon>
        <taxon>Pentapetalae</taxon>
        <taxon>rosids</taxon>
        <taxon>malvids</taxon>
        <taxon>Brassicales</taxon>
        <taxon>Brassicaceae</taxon>
        <taxon>Thlaspideae</taxon>
        <taxon>Thlaspi</taxon>
    </lineage>
</organism>
<dbReference type="AlphaFoldDB" id="A0AAU9SGR0"/>
<dbReference type="GO" id="GO:0080043">
    <property type="term" value="F:quercetin 3-O-glucosyltransferase activity"/>
    <property type="evidence" value="ECO:0007669"/>
    <property type="project" value="TreeGrafter"/>
</dbReference>
<dbReference type="EMBL" id="OU466861">
    <property type="protein sequence ID" value="CAH2065169.1"/>
    <property type="molecule type" value="Genomic_DNA"/>
</dbReference>
<dbReference type="Proteomes" id="UP000836841">
    <property type="component" value="Chromosome 5"/>
</dbReference>
<dbReference type="Pfam" id="PF00201">
    <property type="entry name" value="UDPGT"/>
    <property type="match status" value="1"/>
</dbReference>
<dbReference type="InterPro" id="IPR002213">
    <property type="entry name" value="UDP_glucos_trans"/>
</dbReference>
<evidence type="ECO:0000313" key="5">
    <source>
        <dbReference type="Proteomes" id="UP000836841"/>
    </source>
</evidence>
<dbReference type="PANTHER" id="PTHR11926">
    <property type="entry name" value="GLUCOSYL/GLUCURONOSYL TRANSFERASES"/>
    <property type="match status" value="1"/>
</dbReference>
<keyword evidence="3" id="KW-0808">Transferase</keyword>
<evidence type="ECO:0000256" key="1">
    <source>
        <dbReference type="ARBA" id="ARBA00009995"/>
    </source>
</evidence>
<comment type="similarity">
    <text evidence="1">Belongs to the UDP-glycosyltransferase family.</text>
</comment>
<gene>
    <name evidence="4" type="ORF">TAV2_LOCUS15782</name>
</gene>
<evidence type="ECO:0008006" key="6">
    <source>
        <dbReference type="Google" id="ProtNLM"/>
    </source>
</evidence>